<protein>
    <submittedName>
        <fullName evidence="2">Uncharacterized protein</fullName>
    </submittedName>
</protein>
<dbReference type="SUPFAM" id="SSF48452">
    <property type="entry name" value="TPR-like"/>
    <property type="match status" value="1"/>
</dbReference>
<name>F8NHL9_SERL9</name>
<dbReference type="PANTHER" id="PTHR31975">
    <property type="entry name" value="BUD SITE SELECTION PROTEIN 7-RELATED"/>
    <property type="match status" value="1"/>
</dbReference>
<organism>
    <name type="scientific">Serpula lacrymans var. lacrymans (strain S7.9)</name>
    <name type="common">Dry rot fungus</name>
    <dbReference type="NCBI Taxonomy" id="578457"/>
    <lineage>
        <taxon>Eukaryota</taxon>
        <taxon>Fungi</taxon>
        <taxon>Dikarya</taxon>
        <taxon>Basidiomycota</taxon>
        <taxon>Agaricomycotina</taxon>
        <taxon>Agaricomycetes</taxon>
        <taxon>Agaricomycetidae</taxon>
        <taxon>Boletales</taxon>
        <taxon>Coniophorineae</taxon>
        <taxon>Serpulaceae</taxon>
        <taxon>Serpula</taxon>
    </lineage>
</organism>
<dbReference type="InterPro" id="IPR011990">
    <property type="entry name" value="TPR-like_helical_dom_sf"/>
</dbReference>
<dbReference type="Gene3D" id="1.25.40.10">
    <property type="entry name" value="Tetratricopeptide repeat domain"/>
    <property type="match status" value="2"/>
</dbReference>
<feature type="region of interest" description="Disordered" evidence="1">
    <location>
        <begin position="491"/>
        <end position="526"/>
    </location>
</feature>
<dbReference type="OrthoDB" id="434695at2759"/>
<dbReference type="InterPro" id="IPR015374">
    <property type="entry name" value="ChAPs"/>
</dbReference>
<feature type="region of interest" description="Disordered" evidence="1">
    <location>
        <begin position="544"/>
        <end position="565"/>
    </location>
</feature>
<dbReference type="HOGENOM" id="CLU_019711_0_0_1"/>
<dbReference type="FunFam" id="1.25.40.10:FF:000149">
    <property type="entry name" value="Clathrin-coated vesiclec protein (Bud7)"/>
    <property type="match status" value="1"/>
</dbReference>
<dbReference type="RefSeq" id="XP_007313432.1">
    <property type="nucleotide sequence ID" value="XM_007313370.1"/>
</dbReference>
<dbReference type="GO" id="GO:0034044">
    <property type="term" value="C:exomer complex"/>
    <property type="evidence" value="ECO:0007669"/>
    <property type="project" value="UniProtKB-ARBA"/>
</dbReference>
<dbReference type="Pfam" id="PF09295">
    <property type="entry name" value="ChAPs"/>
    <property type="match status" value="1"/>
</dbReference>
<evidence type="ECO:0000256" key="1">
    <source>
        <dbReference type="SAM" id="MobiDB-lite"/>
    </source>
</evidence>
<feature type="compositionally biased region" description="Polar residues" evidence="1">
    <location>
        <begin position="504"/>
        <end position="519"/>
    </location>
</feature>
<dbReference type="Proteomes" id="UP000008064">
    <property type="component" value="Unassembled WGS sequence"/>
</dbReference>
<accession>F8NHL9</accession>
<reference evidence="2" key="1">
    <citation type="submission" date="2011-04" db="EMBL/GenBank/DDBJ databases">
        <title>Evolution of plant cell wall degrading machinery underlies the functional diversity of forest fungi.</title>
        <authorList>
            <consortium name="US DOE Joint Genome Institute (JGI-PGF)"/>
            <person name="Eastwood D.C."/>
            <person name="Floudas D."/>
            <person name="Binder M."/>
            <person name="Majcherczyk A."/>
            <person name="Schneider P."/>
            <person name="Aerts A."/>
            <person name="Asiegbu F.O."/>
            <person name="Baker S.E."/>
            <person name="Barry K."/>
            <person name="Bendiksby M."/>
            <person name="Blumentritt M."/>
            <person name="Coutinho P.M."/>
            <person name="Cullen D."/>
            <person name="Cullen D."/>
            <person name="Gathman A."/>
            <person name="Goodell B."/>
            <person name="Henrissat B."/>
            <person name="Ihrmark K."/>
            <person name="Kauserud H."/>
            <person name="Kohler A."/>
            <person name="LaButti K."/>
            <person name="Lapidus A."/>
            <person name="Lavin J.L."/>
            <person name="Lee Y.-H."/>
            <person name="Lindquist E."/>
            <person name="Lilly W."/>
            <person name="Lucas S."/>
            <person name="Morin E."/>
            <person name="Murat C."/>
            <person name="Oguiza J.A."/>
            <person name="Park J."/>
            <person name="Pisabarro A.G."/>
            <person name="Riley R."/>
            <person name="Rosling A."/>
            <person name="Salamov A."/>
            <person name="Schmidt O."/>
            <person name="Schmutz J."/>
            <person name="Skrede I."/>
            <person name="Stenlid J."/>
            <person name="Wiebenga A."/>
            <person name="Xie X."/>
            <person name="Kues U."/>
            <person name="Hibbett D.S."/>
            <person name="Hoffmeister D."/>
            <person name="Hogberg N."/>
            <person name="Martin F."/>
            <person name="Grigoriev I.V."/>
            <person name="Watkinson S.C."/>
        </authorList>
    </citation>
    <scope>NUCLEOTIDE SEQUENCE</scope>
    <source>
        <strain evidence="2">S7.9</strain>
    </source>
</reference>
<dbReference type="EMBL" id="GL945429">
    <property type="protein sequence ID" value="EGO29190.1"/>
    <property type="molecule type" value="Genomic_DNA"/>
</dbReference>
<sequence>MAEASFKDVPELFEVDLGESLTARTESLASFRELGPPDLCHVVKSTGRSGQRDLGSYHFVSGVDASSSASLAAYINSLTYAIEDNSAWFSKGTAWKVKNGCFCCFNAFSRVDIRVDVKIPGGVTAYVVDLRGERHEATAEIWQETYVSALLRAILYSDDPTYWLDAYRKLDPITTQEAELRFLQAAEALFMKGWQVGSDPEIQVATVVSNHLTAGIMKYFGDSGRYQQAANLFEKLTARELEVASLLAKSYMGMNEEVKAVQIMSGAMKQTPHSYTLLHVQSDFLRAKGKYDWALKLAREAVNCAPSEFVTWEKLTELYIDIKDFESALLTLNSCPMFTFNGRDAHRNLTPARIHLPFKRQIGEILPEKVKTEDDEADPALQRLPAPGLRGTWARAYSLLTRLVSEIGWDELLKTRSCVFVMEEEYRMQKVNVDIQSAGLKNGSEDDASQGVIHEDGTVTKRVRDSVISEGTTLAADGVPDTIVSEGTALAADGDADDDASTRGVVSSHSPHMSGTISGPASKEDVTNGSLTVDIPIIRISTESDRERELAEEQETTKAPVNGSSKPVALNAVSLALEKPVQAAAGEKELESPSPNSAQETFSFTNKRLCERWLDNLFMVLYEDLRVWTIFRAEVAHFKTQHVAYRKTGLEWEILGDLGLRLHHKEEAKEAYQRCLDSTRYSQKPWAKLLEMYADEGDIQRSIQAAIRVAAYQYADYTEMTYPTLIARCFFKLGQIHGHAKISFTLLSMGLPDPILKIMDGYLQYGKVFKVEGYDF</sequence>
<dbReference type="PANTHER" id="PTHR31975:SF1">
    <property type="entry name" value="BUD SITE SELECTION PROTEIN 7-RELATED"/>
    <property type="match status" value="1"/>
</dbReference>
<proteinExistence type="predicted"/>
<dbReference type="KEGG" id="sla:SERLADRAFT_456604"/>
<gene>
    <name evidence="2" type="ORF">SERLADRAFT_456604</name>
</gene>
<dbReference type="GeneID" id="18817371"/>
<dbReference type="GO" id="GO:0006893">
    <property type="term" value="P:Golgi to plasma membrane transport"/>
    <property type="evidence" value="ECO:0007669"/>
    <property type="project" value="TreeGrafter"/>
</dbReference>
<dbReference type="AlphaFoldDB" id="F8NHL9"/>
<evidence type="ECO:0000313" key="2">
    <source>
        <dbReference type="EMBL" id="EGO29190.1"/>
    </source>
</evidence>